<dbReference type="EMBL" id="VTUZ01000020">
    <property type="protein sequence ID" value="KAA1006217.1"/>
    <property type="molecule type" value="Genomic_DNA"/>
</dbReference>
<name>A0A5B0GTJ6_9BURK</name>
<dbReference type="RefSeq" id="WP_149672868.1">
    <property type="nucleotide sequence ID" value="NZ_VTUZ01000020.1"/>
</dbReference>
<gene>
    <name evidence="1" type="ORF">FVF58_26940</name>
</gene>
<proteinExistence type="predicted"/>
<sequence>MHWRQKPCDLTLTDGMLFRSTLLAQLSRARAKSSFSLVRSILKTAAAENRIPLGVSLAFESVKIEVSEKAVCSYQPFSINQLQALFDDPVHLGGLRPAKGGCDAAFWLPQLALFIGMRLEEAKFGAMYDPHPKVTQFVADKPWSRHL</sequence>
<organism evidence="1 2">
    <name type="scientific">Paraburkholderia panacisoli</name>
    <dbReference type="NCBI Taxonomy" id="2603818"/>
    <lineage>
        <taxon>Bacteria</taxon>
        <taxon>Pseudomonadati</taxon>
        <taxon>Pseudomonadota</taxon>
        <taxon>Betaproteobacteria</taxon>
        <taxon>Burkholderiales</taxon>
        <taxon>Burkholderiaceae</taxon>
        <taxon>Paraburkholderia</taxon>
    </lineage>
</organism>
<accession>A0A5B0GTJ6</accession>
<keyword evidence="2" id="KW-1185">Reference proteome</keyword>
<comment type="caution">
    <text evidence="1">The sequence shown here is derived from an EMBL/GenBank/DDBJ whole genome shotgun (WGS) entry which is preliminary data.</text>
</comment>
<evidence type="ECO:0000313" key="2">
    <source>
        <dbReference type="Proteomes" id="UP000325273"/>
    </source>
</evidence>
<reference evidence="1 2" key="1">
    <citation type="submission" date="2019-08" db="EMBL/GenBank/DDBJ databases">
        <title>Paraburkholderia sp. DCY113.</title>
        <authorList>
            <person name="Kang J."/>
        </authorList>
    </citation>
    <scope>NUCLEOTIDE SEQUENCE [LARGE SCALE GENOMIC DNA]</scope>
    <source>
        <strain evidence="1 2">DCY113</strain>
    </source>
</reference>
<protein>
    <submittedName>
        <fullName evidence="1">Uncharacterized protein</fullName>
    </submittedName>
</protein>
<evidence type="ECO:0000313" key="1">
    <source>
        <dbReference type="EMBL" id="KAA1006217.1"/>
    </source>
</evidence>
<dbReference type="Proteomes" id="UP000325273">
    <property type="component" value="Unassembled WGS sequence"/>
</dbReference>
<dbReference type="AlphaFoldDB" id="A0A5B0GTJ6"/>